<protein>
    <submittedName>
        <fullName evidence="1">F-box/LRR-repeat protein</fullName>
    </submittedName>
</protein>
<accession>A0ACC0J6R1</accession>
<reference evidence="1 2" key="1">
    <citation type="journal article" date="2022" name="Plant J.">
        <title>Chromosome-level genome of Camellia lanceoleosa provides a valuable resource for understanding genome evolution and self-incompatibility.</title>
        <authorList>
            <person name="Gong W."/>
            <person name="Xiao S."/>
            <person name="Wang L."/>
            <person name="Liao Z."/>
            <person name="Chang Y."/>
            <person name="Mo W."/>
            <person name="Hu G."/>
            <person name="Li W."/>
            <person name="Zhao G."/>
            <person name="Zhu H."/>
            <person name="Hu X."/>
            <person name="Ji K."/>
            <person name="Xiang X."/>
            <person name="Song Q."/>
            <person name="Yuan D."/>
            <person name="Jin S."/>
            <person name="Zhang L."/>
        </authorList>
    </citation>
    <scope>NUCLEOTIDE SEQUENCE [LARGE SCALE GENOMIC DNA]</scope>
    <source>
        <strain evidence="1">SQ_2022a</strain>
    </source>
</reference>
<organism evidence="1 2">
    <name type="scientific">Camellia lanceoleosa</name>
    <dbReference type="NCBI Taxonomy" id="1840588"/>
    <lineage>
        <taxon>Eukaryota</taxon>
        <taxon>Viridiplantae</taxon>
        <taxon>Streptophyta</taxon>
        <taxon>Embryophyta</taxon>
        <taxon>Tracheophyta</taxon>
        <taxon>Spermatophyta</taxon>
        <taxon>Magnoliopsida</taxon>
        <taxon>eudicotyledons</taxon>
        <taxon>Gunneridae</taxon>
        <taxon>Pentapetalae</taxon>
        <taxon>asterids</taxon>
        <taxon>Ericales</taxon>
        <taxon>Theaceae</taxon>
        <taxon>Camellia</taxon>
    </lineage>
</organism>
<dbReference type="EMBL" id="CM045758">
    <property type="protein sequence ID" value="KAI8032726.1"/>
    <property type="molecule type" value="Genomic_DNA"/>
</dbReference>
<dbReference type="Proteomes" id="UP001060215">
    <property type="component" value="Chromosome 1"/>
</dbReference>
<evidence type="ECO:0000313" key="1">
    <source>
        <dbReference type="EMBL" id="KAI8032726.1"/>
    </source>
</evidence>
<evidence type="ECO:0000313" key="2">
    <source>
        <dbReference type="Proteomes" id="UP001060215"/>
    </source>
</evidence>
<keyword evidence="2" id="KW-1185">Reference proteome</keyword>
<proteinExistence type="predicted"/>
<gene>
    <name evidence="1" type="ORF">LOK49_LG01G01611</name>
</gene>
<sequence length="110" mass="12464">MDTSLKRHKHLHNRPSPTRHETLANVDNNGEDRINNLPESILCHILSKLPTKFAAGTTILSTKWNNLFASTPNPTIDIDDSLLLNLHNNTTNSNFINFMNHFSQSLSWTS</sequence>
<comment type="caution">
    <text evidence="1">The sequence shown here is derived from an EMBL/GenBank/DDBJ whole genome shotgun (WGS) entry which is preliminary data.</text>
</comment>
<name>A0ACC0J6R1_9ERIC</name>